<reference evidence="2" key="1">
    <citation type="journal article" date="2019" name="Int. J. Syst. Evol. Microbiol.">
        <title>The Global Catalogue of Microorganisms (GCM) 10K type strain sequencing project: providing services to taxonomists for standard genome sequencing and annotation.</title>
        <authorList>
            <consortium name="The Broad Institute Genomics Platform"/>
            <consortium name="The Broad Institute Genome Sequencing Center for Infectious Disease"/>
            <person name="Wu L."/>
            <person name="Ma J."/>
        </authorList>
    </citation>
    <scope>NUCLEOTIDE SEQUENCE [LARGE SCALE GENOMIC DNA]</scope>
    <source>
        <strain evidence="2">CGMCC 4.7177</strain>
    </source>
</reference>
<evidence type="ECO:0000313" key="1">
    <source>
        <dbReference type="EMBL" id="MFC4505568.1"/>
    </source>
</evidence>
<comment type="caution">
    <text evidence="1">The sequence shown here is derived from an EMBL/GenBank/DDBJ whole genome shotgun (WGS) entry which is preliminary data.</text>
</comment>
<dbReference type="EMBL" id="JBHSFK010000035">
    <property type="protein sequence ID" value="MFC4505568.1"/>
    <property type="molecule type" value="Genomic_DNA"/>
</dbReference>
<gene>
    <name evidence="1" type="ORF">ACFPIH_39940</name>
</gene>
<sequence>MRARTGRVAAVAGSVVLAGALVGGVGYTVVSVRDADRAPEQPTWRFPAAAKAEPDAKPASGLRALFLPFGTDGYNRGPDLAEFGPDAAFSGAQATALSKESVKELPAATRREMEKLIDKQRIQGMGMRSYVVGRESYNKVDAITFDVTLTRLADRTAVRRMATSFNTYLDATDVFRRGPEIKGHKGVRCFLTPKGGDDELGGAFCTTSVGDVLVNVTADGPGPLDGDFVAKFFAAQLDRIDDPGQSV</sequence>
<accession>A0ABV9B049</accession>
<dbReference type="Proteomes" id="UP001595839">
    <property type="component" value="Unassembled WGS sequence"/>
</dbReference>
<name>A0ABV9B049_9ACTN</name>
<dbReference type="RefSeq" id="WP_381182898.1">
    <property type="nucleotide sequence ID" value="NZ_JBHSFK010000035.1"/>
</dbReference>
<protein>
    <recommendedName>
        <fullName evidence="3">Secreted protein</fullName>
    </recommendedName>
</protein>
<organism evidence="1 2">
    <name type="scientific">Streptomyces vulcanius</name>
    <dbReference type="NCBI Taxonomy" id="1441876"/>
    <lineage>
        <taxon>Bacteria</taxon>
        <taxon>Bacillati</taxon>
        <taxon>Actinomycetota</taxon>
        <taxon>Actinomycetes</taxon>
        <taxon>Kitasatosporales</taxon>
        <taxon>Streptomycetaceae</taxon>
        <taxon>Streptomyces</taxon>
    </lineage>
</organism>
<proteinExistence type="predicted"/>
<evidence type="ECO:0008006" key="3">
    <source>
        <dbReference type="Google" id="ProtNLM"/>
    </source>
</evidence>
<keyword evidence="2" id="KW-1185">Reference proteome</keyword>
<evidence type="ECO:0000313" key="2">
    <source>
        <dbReference type="Proteomes" id="UP001595839"/>
    </source>
</evidence>